<keyword evidence="2" id="KW-1185">Reference proteome</keyword>
<evidence type="ECO:0000313" key="2">
    <source>
        <dbReference type="Proteomes" id="UP000317494"/>
    </source>
</evidence>
<reference evidence="1 2" key="1">
    <citation type="journal article" date="2019" name="Sci. Rep.">
        <title>Comparative genomics of chytrid fungi reveal insights into the obligate biotrophic and pathogenic lifestyle of Synchytrium endobioticum.</title>
        <authorList>
            <person name="van de Vossenberg B.T.L.H."/>
            <person name="Warris S."/>
            <person name="Nguyen H.D.T."/>
            <person name="van Gent-Pelzer M.P.E."/>
            <person name="Joly D.L."/>
            <person name="van de Geest H.C."/>
            <person name="Bonants P.J.M."/>
            <person name="Smith D.S."/>
            <person name="Levesque C.A."/>
            <person name="van der Lee T.A.J."/>
        </authorList>
    </citation>
    <scope>NUCLEOTIDE SEQUENCE [LARGE SCALE GENOMIC DNA]</scope>
    <source>
        <strain evidence="1 2">MB42</strain>
    </source>
</reference>
<accession>A0A507DR07</accession>
<name>A0A507DR07_9FUNG</name>
<dbReference type="AlphaFoldDB" id="A0A507DR07"/>
<comment type="caution">
    <text evidence="1">The sequence shown here is derived from an EMBL/GenBank/DDBJ whole genome shotgun (WGS) entry which is preliminary data.</text>
</comment>
<gene>
    <name evidence="1" type="ORF">SeMB42_g00663</name>
</gene>
<proteinExistence type="predicted"/>
<dbReference type="Proteomes" id="UP000317494">
    <property type="component" value="Unassembled WGS sequence"/>
</dbReference>
<organism evidence="1 2">
    <name type="scientific">Synchytrium endobioticum</name>
    <dbReference type="NCBI Taxonomy" id="286115"/>
    <lineage>
        <taxon>Eukaryota</taxon>
        <taxon>Fungi</taxon>
        <taxon>Fungi incertae sedis</taxon>
        <taxon>Chytridiomycota</taxon>
        <taxon>Chytridiomycota incertae sedis</taxon>
        <taxon>Chytridiomycetes</taxon>
        <taxon>Synchytriales</taxon>
        <taxon>Synchytriaceae</taxon>
        <taxon>Synchytrium</taxon>
    </lineage>
</organism>
<protein>
    <submittedName>
        <fullName evidence="1">Uncharacterized protein</fullName>
    </submittedName>
</protein>
<sequence>MPDLVHLLDSNNAAVREGNDFLEICLAQKATLIHRVGIEGISRTILLGMNVIWPSLSKFTDRRRLGWFE</sequence>
<evidence type="ECO:0000313" key="1">
    <source>
        <dbReference type="EMBL" id="TPX53657.1"/>
    </source>
</evidence>
<dbReference type="VEuPathDB" id="FungiDB:SeMB42_g00663"/>
<dbReference type="EMBL" id="QEAN01000013">
    <property type="protein sequence ID" value="TPX53657.1"/>
    <property type="molecule type" value="Genomic_DNA"/>
</dbReference>